<keyword evidence="3" id="KW-1185">Reference proteome</keyword>
<gene>
    <name evidence="2" type="ORF">SLS62_010887</name>
</gene>
<organism evidence="2 3">
    <name type="scientific">Diatrype stigma</name>
    <dbReference type="NCBI Taxonomy" id="117547"/>
    <lineage>
        <taxon>Eukaryota</taxon>
        <taxon>Fungi</taxon>
        <taxon>Dikarya</taxon>
        <taxon>Ascomycota</taxon>
        <taxon>Pezizomycotina</taxon>
        <taxon>Sordariomycetes</taxon>
        <taxon>Xylariomycetidae</taxon>
        <taxon>Xylariales</taxon>
        <taxon>Diatrypaceae</taxon>
        <taxon>Diatrype</taxon>
    </lineage>
</organism>
<dbReference type="Gene3D" id="1.25.40.20">
    <property type="entry name" value="Ankyrin repeat-containing domain"/>
    <property type="match status" value="1"/>
</dbReference>
<protein>
    <submittedName>
        <fullName evidence="2">Uncharacterized protein</fullName>
    </submittedName>
</protein>
<dbReference type="Proteomes" id="UP001320420">
    <property type="component" value="Unassembled WGS sequence"/>
</dbReference>
<evidence type="ECO:0000313" key="2">
    <source>
        <dbReference type="EMBL" id="KAK7741910.1"/>
    </source>
</evidence>
<reference evidence="2 3" key="1">
    <citation type="submission" date="2024-02" db="EMBL/GenBank/DDBJ databases">
        <title>De novo assembly and annotation of 12 fungi associated with fruit tree decline syndrome in Ontario, Canada.</title>
        <authorList>
            <person name="Sulman M."/>
            <person name="Ellouze W."/>
            <person name="Ilyukhin E."/>
        </authorList>
    </citation>
    <scope>NUCLEOTIDE SEQUENCE [LARGE SCALE GENOMIC DNA]</scope>
    <source>
        <strain evidence="2 3">M11/M66-122</strain>
    </source>
</reference>
<accession>A0AAN9YFY7</accession>
<dbReference type="EMBL" id="JAKJXP020000153">
    <property type="protein sequence ID" value="KAK7741910.1"/>
    <property type="molecule type" value="Genomic_DNA"/>
</dbReference>
<dbReference type="SUPFAM" id="SSF48403">
    <property type="entry name" value="Ankyrin repeat"/>
    <property type="match status" value="1"/>
</dbReference>
<feature type="compositionally biased region" description="Basic and acidic residues" evidence="1">
    <location>
        <begin position="21"/>
        <end position="33"/>
    </location>
</feature>
<dbReference type="InterPro" id="IPR036770">
    <property type="entry name" value="Ankyrin_rpt-contain_sf"/>
</dbReference>
<feature type="region of interest" description="Disordered" evidence="1">
    <location>
        <begin position="1"/>
        <end position="43"/>
    </location>
</feature>
<comment type="caution">
    <text evidence="2">The sequence shown here is derived from an EMBL/GenBank/DDBJ whole genome shotgun (WGS) entry which is preliminary data.</text>
</comment>
<name>A0AAN9YFY7_9PEZI</name>
<evidence type="ECO:0000313" key="3">
    <source>
        <dbReference type="Proteomes" id="UP001320420"/>
    </source>
</evidence>
<dbReference type="Pfam" id="PF12796">
    <property type="entry name" value="Ank_2"/>
    <property type="match status" value="1"/>
</dbReference>
<evidence type="ECO:0000256" key="1">
    <source>
        <dbReference type="SAM" id="MobiDB-lite"/>
    </source>
</evidence>
<sequence length="543" mass="60898">MADGTPHTPTSPNASPIPIREAPKDNTDKHLQIEEPQAPPRRAQQLLEVQSVRPRPSRPVAQLVREYCQPRVPENPESKPVGTKGGFSVLLVALYLQQVSKLQNSELNRPGIFLYRTQGGDSGGRDDKEKNALNSPQSWLPDIVASRLVEFRLDLRNGTSEFEKAAFHVRKRVGDILAETMSITSIVFFTHGYGSVVLQQVISEPVAFSASVAAVVTFANPLLSPGATEVVREWTKLELGKSQKGETFQDPEMGQAKDIRLLLSEYTVLMQDCWERPWERPLPNEPFNDRSRKTDLTTIAQVARGKDSDFQNTCSMVQSAIADHRMFMVARSSDVGIMKKLIEETDCNIKAVTYQRHNVLQLAVRAKCPAMVNMLLDYRESKRFIKQRDRRGDTALHIAIDSIEEGEPNNAPIYSIVKTLFERGASRVRKNYKGVTPMDMASRIEYVKNIINRPQRIGRLFVPVLSKGKPLGDKGQEACVKTEITITNISKIGDEQVDIEPEEVVNVQKLLYSGEEFSKLVGIPRETGALACQWFHIPANNVR</sequence>
<dbReference type="AlphaFoldDB" id="A0AAN9YFY7"/>
<proteinExistence type="predicted"/>
<dbReference type="InterPro" id="IPR002110">
    <property type="entry name" value="Ankyrin_rpt"/>
</dbReference>